<dbReference type="InterPro" id="IPR010982">
    <property type="entry name" value="Lambda_DNA-bd_dom_sf"/>
</dbReference>
<name>A0A4R5NQB7_9LACO</name>
<proteinExistence type="predicted"/>
<keyword evidence="3" id="KW-1185">Reference proteome</keyword>
<accession>A0A4R5NQB7</accession>
<reference evidence="2 3" key="1">
    <citation type="journal article" date="2019" name="Appl. Microbiol. Biotechnol.">
        <title>Uncovering carbohydrate metabolism through a genotype-phenotype association study of 56 lactic acid bacteria genomes.</title>
        <authorList>
            <person name="Buron-Moles G."/>
            <person name="Chailyan A."/>
            <person name="Dolejs I."/>
            <person name="Forster J."/>
            <person name="Miks M.H."/>
        </authorList>
    </citation>
    <scope>NUCLEOTIDE SEQUENCE [LARGE SCALE GENOMIC DNA]</scope>
    <source>
        <strain evidence="2 3">ATCC 49373</strain>
    </source>
</reference>
<dbReference type="Proteomes" id="UP000294854">
    <property type="component" value="Unassembled WGS sequence"/>
</dbReference>
<gene>
    <name evidence="2" type="ORF">C5L31_002025</name>
</gene>
<dbReference type="PROSITE" id="PS50943">
    <property type="entry name" value="HTH_CROC1"/>
    <property type="match status" value="1"/>
</dbReference>
<dbReference type="OrthoDB" id="2224162at2"/>
<dbReference type="Gene3D" id="1.10.260.40">
    <property type="entry name" value="lambda repressor-like DNA-binding domains"/>
    <property type="match status" value="1"/>
</dbReference>
<dbReference type="CDD" id="cd00093">
    <property type="entry name" value="HTH_XRE"/>
    <property type="match status" value="1"/>
</dbReference>
<feature type="domain" description="HTH cro/C1-type" evidence="1">
    <location>
        <begin position="33"/>
        <end position="87"/>
    </location>
</feature>
<dbReference type="Pfam" id="PF01381">
    <property type="entry name" value="HTH_3"/>
    <property type="match status" value="1"/>
</dbReference>
<dbReference type="RefSeq" id="WP_010619792.1">
    <property type="nucleotide sequence ID" value="NZ_CP042371.1"/>
</dbReference>
<dbReference type="STRING" id="1122149.FD44_GL001391"/>
<comment type="caution">
    <text evidence="2">The sequence shown here is derived from an EMBL/GenBank/DDBJ whole genome shotgun (WGS) entry which is preliminary data.</text>
</comment>
<organism evidence="2 3">
    <name type="scientific">Secundilactobacillus malefermentans</name>
    <dbReference type="NCBI Taxonomy" id="176292"/>
    <lineage>
        <taxon>Bacteria</taxon>
        <taxon>Bacillati</taxon>
        <taxon>Bacillota</taxon>
        <taxon>Bacilli</taxon>
        <taxon>Lactobacillales</taxon>
        <taxon>Lactobacillaceae</taxon>
        <taxon>Secundilactobacillus</taxon>
    </lineage>
</organism>
<evidence type="ECO:0000313" key="3">
    <source>
        <dbReference type="Proteomes" id="UP000294854"/>
    </source>
</evidence>
<dbReference type="EMBL" id="PUFO01000032">
    <property type="protein sequence ID" value="TDG78749.1"/>
    <property type="molecule type" value="Genomic_DNA"/>
</dbReference>
<dbReference type="SUPFAM" id="SSF47413">
    <property type="entry name" value="lambda repressor-like DNA-binding domains"/>
    <property type="match status" value="1"/>
</dbReference>
<dbReference type="InterPro" id="IPR001387">
    <property type="entry name" value="Cro/C1-type_HTH"/>
</dbReference>
<sequence length="88" mass="9978">MKIDEMIKQERKDPEFNKFYEAEGEKLATAVALYHAREEAGMTQSELAERAQTTQATIAKIERGDNVSFDKLQDIAHAMGKKLQVTFS</sequence>
<dbReference type="GO" id="GO:0003677">
    <property type="term" value="F:DNA binding"/>
    <property type="evidence" value="ECO:0007669"/>
    <property type="project" value="InterPro"/>
</dbReference>
<protein>
    <recommendedName>
        <fullName evidence="1">HTH cro/C1-type domain-containing protein</fullName>
    </recommendedName>
</protein>
<dbReference type="SMART" id="SM00530">
    <property type="entry name" value="HTH_XRE"/>
    <property type="match status" value="1"/>
</dbReference>
<evidence type="ECO:0000313" key="2">
    <source>
        <dbReference type="EMBL" id="TDG78749.1"/>
    </source>
</evidence>
<evidence type="ECO:0000259" key="1">
    <source>
        <dbReference type="PROSITE" id="PS50943"/>
    </source>
</evidence>
<dbReference type="AlphaFoldDB" id="A0A4R5NQB7"/>